<gene>
    <name evidence="2" type="ORF">ACFP90_21580</name>
</gene>
<evidence type="ECO:0000313" key="3">
    <source>
        <dbReference type="Proteomes" id="UP001596317"/>
    </source>
</evidence>
<feature type="region of interest" description="Disordered" evidence="1">
    <location>
        <begin position="1"/>
        <end position="21"/>
    </location>
</feature>
<dbReference type="Proteomes" id="UP001596317">
    <property type="component" value="Unassembled WGS sequence"/>
</dbReference>
<comment type="caution">
    <text evidence="2">The sequence shown here is derived from an EMBL/GenBank/DDBJ whole genome shotgun (WGS) entry which is preliminary data.</text>
</comment>
<reference evidence="3" key="1">
    <citation type="journal article" date="2019" name="Int. J. Syst. Evol. Microbiol.">
        <title>The Global Catalogue of Microorganisms (GCM) 10K type strain sequencing project: providing services to taxonomists for standard genome sequencing and annotation.</title>
        <authorList>
            <consortium name="The Broad Institute Genomics Platform"/>
            <consortium name="The Broad Institute Genome Sequencing Center for Infectious Disease"/>
            <person name="Wu L."/>
            <person name="Ma J."/>
        </authorList>
    </citation>
    <scope>NUCLEOTIDE SEQUENCE [LARGE SCALE GENOMIC DNA]</scope>
    <source>
        <strain evidence="3">CCUG 63830</strain>
    </source>
</reference>
<dbReference type="EMBL" id="JBHSWB010000002">
    <property type="protein sequence ID" value="MFC6662651.1"/>
    <property type="molecule type" value="Genomic_DNA"/>
</dbReference>
<evidence type="ECO:0000313" key="2">
    <source>
        <dbReference type="EMBL" id="MFC6662651.1"/>
    </source>
</evidence>
<dbReference type="Pfam" id="PF19800">
    <property type="entry name" value="DUF6283"/>
    <property type="match status" value="1"/>
</dbReference>
<name>A0ABW1ZPN9_9DEIO</name>
<sequence>MTSTSDHPAEGGVTNIRPAGPDHQVVEVHGQARHPHRPSPCRTCPWRVDATGEFPAEAFRHSAPTAYDMSDRVFACHVAGAARPRPCAGFLLRGADHNLAARLMHLRGDVGPLSDGAHDLHDSYRAMAVANGVDPDDPVLVLCRP</sequence>
<accession>A0ABW1ZPN9</accession>
<protein>
    <submittedName>
        <fullName evidence="2">DUF6283 family protein</fullName>
    </submittedName>
</protein>
<proteinExistence type="predicted"/>
<dbReference type="InterPro" id="IPR046250">
    <property type="entry name" value="DUF6283"/>
</dbReference>
<organism evidence="2 3">
    <name type="scientific">Deinococcus multiflagellatus</name>
    <dbReference type="NCBI Taxonomy" id="1656887"/>
    <lineage>
        <taxon>Bacteria</taxon>
        <taxon>Thermotogati</taxon>
        <taxon>Deinococcota</taxon>
        <taxon>Deinococci</taxon>
        <taxon>Deinococcales</taxon>
        <taxon>Deinococcaceae</taxon>
        <taxon>Deinococcus</taxon>
    </lineage>
</organism>
<evidence type="ECO:0000256" key="1">
    <source>
        <dbReference type="SAM" id="MobiDB-lite"/>
    </source>
</evidence>
<dbReference type="RefSeq" id="WP_224612352.1">
    <property type="nucleotide sequence ID" value="NZ_JAIQXV010000026.1"/>
</dbReference>
<keyword evidence="3" id="KW-1185">Reference proteome</keyword>